<proteinExistence type="predicted"/>
<dbReference type="SUPFAM" id="SSF51735">
    <property type="entry name" value="NAD(P)-binding Rossmann-fold domains"/>
    <property type="match status" value="1"/>
</dbReference>
<sequence>MKVAVIGAGGFVGAKVVALLRAEGAVTEITALDRAGLVEAEKTTLYRGDFSDPAVLQPALDGVDALIHLASILGGAAEQDPQLARRVNVDATLDLMEFLKDQARTTRFVFASTIAAYGKPLPDPMTDDTPLGPSMVYGAHKVMIEVALSNFAKRGWLDAVSLRPSGVMARDGASAALKSAFMSRLFYCVKRGEDIVLPVAPDNKTWLASVDNVAKNFVHGALVPDLGPNRAFTLPALAVTYGELVEALRRRFPDSASSIRFEPEAEAVALFGQSPDLITETADKLGFSRDEDVDALVASAF</sequence>
<organism evidence="4 5">
    <name type="scientific">Pelagimonas phthalicica</name>
    <dbReference type="NCBI Taxonomy" id="1037362"/>
    <lineage>
        <taxon>Bacteria</taxon>
        <taxon>Pseudomonadati</taxon>
        <taxon>Pseudomonadota</taxon>
        <taxon>Alphaproteobacteria</taxon>
        <taxon>Rhodobacterales</taxon>
        <taxon>Roseobacteraceae</taxon>
        <taxon>Pelagimonas</taxon>
    </lineage>
</organism>
<dbReference type="EMBL" id="FXXP01000003">
    <property type="protein sequence ID" value="SMX29894.1"/>
    <property type="molecule type" value="Genomic_DNA"/>
</dbReference>
<feature type="domain" description="NAD-dependent epimerase/dehydratase" evidence="3">
    <location>
        <begin position="3"/>
        <end position="215"/>
    </location>
</feature>
<keyword evidence="4" id="KW-0413">Isomerase</keyword>
<dbReference type="Pfam" id="PF01370">
    <property type="entry name" value="Epimerase"/>
    <property type="match status" value="1"/>
</dbReference>
<evidence type="ECO:0000313" key="4">
    <source>
        <dbReference type="EMBL" id="SMX29894.1"/>
    </source>
</evidence>
<dbReference type="Gene3D" id="3.40.50.720">
    <property type="entry name" value="NAD(P)-binding Rossmann-like Domain"/>
    <property type="match status" value="1"/>
</dbReference>
<dbReference type="Gene3D" id="3.90.25.10">
    <property type="entry name" value="UDP-galactose 4-epimerase, domain 1"/>
    <property type="match status" value="1"/>
</dbReference>
<dbReference type="PANTHER" id="PTHR43103">
    <property type="entry name" value="NUCLEOSIDE-DIPHOSPHATE-SUGAR EPIMERASE"/>
    <property type="match status" value="1"/>
</dbReference>
<dbReference type="InterPro" id="IPR036291">
    <property type="entry name" value="NAD(P)-bd_dom_sf"/>
</dbReference>
<accession>A0A238JI62</accession>
<keyword evidence="1" id="KW-0521">NADP</keyword>
<protein>
    <submittedName>
        <fullName evidence="4">UDP-glucose 4-epimerase</fullName>
        <ecNumber evidence="4">5.1.3.2</ecNumber>
    </submittedName>
</protein>
<dbReference type="Proteomes" id="UP000225972">
    <property type="component" value="Unassembled WGS sequence"/>
</dbReference>
<evidence type="ECO:0000256" key="1">
    <source>
        <dbReference type="ARBA" id="ARBA00022857"/>
    </source>
</evidence>
<dbReference type="PANTHER" id="PTHR43103:SF3">
    <property type="entry name" value="ADP-L-GLYCERO-D-MANNO-HEPTOSE-6-EPIMERASE"/>
    <property type="match status" value="1"/>
</dbReference>
<dbReference type="EC" id="5.1.3.2" evidence="4"/>
<evidence type="ECO:0000259" key="3">
    <source>
        <dbReference type="Pfam" id="PF01370"/>
    </source>
</evidence>
<evidence type="ECO:0000256" key="2">
    <source>
        <dbReference type="ARBA" id="ARBA00023277"/>
    </source>
</evidence>
<gene>
    <name evidence="4" type="primary">galE_3</name>
    <name evidence="4" type="ORF">TRP8649_04034</name>
</gene>
<keyword evidence="5" id="KW-1185">Reference proteome</keyword>
<name>A0A238JI62_9RHOB</name>
<dbReference type="OrthoDB" id="9801056at2"/>
<dbReference type="InterPro" id="IPR001509">
    <property type="entry name" value="Epimerase_deHydtase"/>
</dbReference>
<reference evidence="5" key="1">
    <citation type="submission" date="2017-05" db="EMBL/GenBank/DDBJ databases">
        <authorList>
            <person name="Rodrigo-Torres L."/>
            <person name="Arahal R. D."/>
            <person name="Lucena T."/>
        </authorList>
    </citation>
    <scope>NUCLEOTIDE SEQUENCE [LARGE SCALE GENOMIC DNA]</scope>
    <source>
        <strain evidence="5">CECT 8649</strain>
    </source>
</reference>
<dbReference type="RefSeq" id="WP_099248530.1">
    <property type="nucleotide sequence ID" value="NZ_FXXP01000003.1"/>
</dbReference>
<evidence type="ECO:0000313" key="5">
    <source>
        <dbReference type="Proteomes" id="UP000225972"/>
    </source>
</evidence>
<dbReference type="GO" id="GO:0003978">
    <property type="term" value="F:UDP-glucose 4-epimerase activity"/>
    <property type="evidence" value="ECO:0007669"/>
    <property type="project" value="UniProtKB-EC"/>
</dbReference>
<dbReference type="AlphaFoldDB" id="A0A238JI62"/>
<keyword evidence="2" id="KW-0119">Carbohydrate metabolism</keyword>